<protein>
    <recommendedName>
        <fullName evidence="2">Response regulatory domain-containing protein</fullName>
    </recommendedName>
</protein>
<dbReference type="InterPro" id="IPR011006">
    <property type="entry name" value="CheY-like_superfamily"/>
</dbReference>
<dbReference type="PROSITE" id="PS50110">
    <property type="entry name" value="RESPONSE_REGULATORY"/>
    <property type="match status" value="1"/>
</dbReference>
<proteinExistence type="predicted"/>
<gene>
    <name evidence="3" type="ORF">DH2020_017650</name>
</gene>
<organism evidence="3 4">
    <name type="scientific">Rehmannia glutinosa</name>
    <name type="common">Chinese foxglove</name>
    <dbReference type="NCBI Taxonomy" id="99300"/>
    <lineage>
        <taxon>Eukaryota</taxon>
        <taxon>Viridiplantae</taxon>
        <taxon>Streptophyta</taxon>
        <taxon>Embryophyta</taxon>
        <taxon>Tracheophyta</taxon>
        <taxon>Spermatophyta</taxon>
        <taxon>Magnoliopsida</taxon>
        <taxon>eudicotyledons</taxon>
        <taxon>Gunneridae</taxon>
        <taxon>Pentapetalae</taxon>
        <taxon>asterids</taxon>
        <taxon>lamiids</taxon>
        <taxon>Lamiales</taxon>
        <taxon>Orobanchaceae</taxon>
        <taxon>Rehmannieae</taxon>
        <taxon>Rehmannia</taxon>
    </lineage>
</organism>
<evidence type="ECO:0000259" key="2">
    <source>
        <dbReference type="PROSITE" id="PS50110"/>
    </source>
</evidence>
<name>A0ABR0WSD3_REHGL</name>
<dbReference type="Pfam" id="PF00072">
    <property type="entry name" value="Response_reg"/>
    <property type="match status" value="1"/>
</dbReference>
<reference evidence="3 4" key="1">
    <citation type="journal article" date="2021" name="Comput. Struct. Biotechnol. J.">
        <title>De novo genome assembly of the potent medicinal plant Rehmannia glutinosa using nanopore technology.</title>
        <authorList>
            <person name="Ma L."/>
            <person name="Dong C."/>
            <person name="Song C."/>
            <person name="Wang X."/>
            <person name="Zheng X."/>
            <person name="Niu Y."/>
            <person name="Chen S."/>
            <person name="Feng W."/>
        </authorList>
    </citation>
    <scope>NUCLEOTIDE SEQUENCE [LARGE SCALE GENOMIC DNA]</scope>
    <source>
        <strain evidence="3">DH-2019</strain>
    </source>
</reference>
<keyword evidence="1" id="KW-0597">Phosphoprotein</keyword>
<dbReference type="PANTHER" id="PTHR43228">
    <property type="entry name" value="TWO-COMPONENT RESPONSE REGULATOR"/>
    <property type="match status" value="1"/>
</dbReference>
<dbReference type="CDD" id="cd17546">
    <property type="entry name" value="REC_hyHK_CKI1_RcsC-like"/>
    <property type="match status" value="1"/>
</dbReference>
<dbReference type="Proteomes" id="UP001318860">
    <property type="component" value="Unassembled WGS sequence"/>
</dbReference>
<feature type="modified residue" description="4-aspartylphosphate" evidence="1">
    <location>
        <position position="109"/>
    </location>
</feature>
<evidence type="ECO:0000256" key="1">
    <source>
        <dbReference type="PROSITE-ProRule" id="PRU00169"/>
    </source>
</evidence>
<accession>A0ABR0WSD3</accession>
<evidence type="ECO:0000313" key="3">
    <source>
        <dbReference type="EMBL" id="KAK6150125.1"/>
    </source>
</evidence>
<dbReference type="Gene3D" id="3.40.50.2300">
    <property type="match status" value="1"/>
</dbReference>
<dbReference type="PANTHER" id="PTHR43228:SF1">
    <property type="entry name" value="TWO-COMPONENT RESPONSE REGULATOR ARR22"/>
    <property type="match status" value="1"/>
</dbReference>
<evidence type="ECO:0000313" key="4">
    <source>
        <dbReference type="Proteomes" id="UP001318860"/>
    </source>
</evidence>
<dbReference type="SUPFAM" id="SSF52172">
    <property type="entry name" value="CheY-like"/>
    <property type="match status" value="1"/>
</dbReference>
<dbReference type="EMBL" id="JABTTQ020000009">
    <property type="protein sequence ID" value="KAK6150125.1"/>
    <property type="molecule type" value="Genomic_DNA"/>
</dbReference>
<dbReference type="InterPro" id="IPR001789">
    <property type="entry name" value="Sig_transdc_resp-reg_receiver"/>
</dbReference>
<sequence>MVAPSSFGNKEDHQIVGCLHMGHLHLPTTHTNCHNNGKMVIGSSKKVVANQLDEEKRVCALVVDDDPLVRKLHQMFLNRQGLDADVAENGKEAVDLFASGMNYDLVLMDMEMPVMDGPKATRELRAMGVTSMIVGVTGRGVEADKAAFMAAGLDDCIDKPLNGGAIIAMLDELAKKVL</sequence>
<dbReference type="SMART" id="SM00448">
    <property type="entry name" value="REC"/>
    <property type="match status" value="1"/>
</dbReference>
<dbReference type="InterPro" id="IPR052048">
    <property type="entry name" value="ST_Response_Regulator"/>
</dbReference>
<keyword evidence="4" id="KW-1185">Reference proteome</keyword>
<comment type="caution">
    <text evidence="3">The sequence shown here is derived from an EMBL/GenBank/DDBJ whole genome shotgun (WGS) entry which is preliminary data.</text>
</comment>
<feature type="domain" description="Response regulatory" evidence="2">
    <location>
        <begin position="59"/>
        <end position="174"/>
    </location>
</feature>